<organism evidence="9 10">
    <name type="scientific">Plasmodiophora brassicae</name>
    <name type="common">Clubroot disease agent</name>
    <dbReference type="NCBI Taxonomy" id="37360"/>
    <lineage>
        <taxon>Eukaryota</taxon>
        <taxon>Sar</taxon>
        <taxon>Rhizaria</taxon>
        <taxon>Endomyxa</taxon>
        <taxon>Phytomyxea</taxon>
        <taxon>Plasmodiophorida</taxon>
        <taxon>Plasmodiophoridae</taxon>
        <taxon>Plasmodiophora</taxon>
    </lineage>
</organism>
<dbReference type="SUPFAM" id="SSF55068">
    <property type="entry name" value="Peptide methionine sulfoxide reductase"/>
    <property type="match status" value="1"/>
</dbReference>
<evidence type="ECO:0000256" key="1">
    <source>
        <dbReference type="ARBA" id="ARBA00005591"/>
    </source>
</evidence>
<proteinExistence type="inferred from homology"/>
<dbReference type="Proteomes" id="UP000290189">
    <property type="component" value="Unassembled WGS sequence"/>
</dbReference>
<dbReference type="InterPro" id="IPR050162">
    <property type="entry name" value="MsrA_MetSO_reductase"/>
</dbReference>
<evidence type="ECO:0000256" key="4">
    <source>
        <dbReference type="ARBA" id="ARBA00030273"/>
    </source>
</evidence>
<dbReference type="EMBL" id="OVEO01000005">
    <property type="protein sequence ID" value="SPQ96353.1"/>
    <property type="molecule type" value="Genomic_DNA"/>
</dbReference>
<evidence type="ECO:0000256" key="6">
    <source>
        <dbReference type="ARBA" id="ARBA00047806"/>
    </source>
</evidence>
<comment type="similarity">
    <text evidence="1">Belongs to the MsrA Met sulfoxide reductase family.</text>
</comment>
<geneLocation type="mitochondrion" evidence="9"/>
<feature type="domain" description="Peptide methionine sulphoxide reductase MsrA" evidence="8">
    <location>
        <begin position="37"/>
        <end position="196"/>
    </location>
</feature>
<dbReference type="GO" id="GO:0008113">
    <property type="term" value="F:peptide-methionine (S)-S-oxide reductase activity"/>
    <property type="evidence" value="ECO:0007669"/>
    <property type="project" value="UniProtKB-EC"/>
</dbReference>
<dbReference type="InterPro" id="IPR002569">
    <property type="entry name" value="Met_Sox_Rdtase_MsrA_dom"/>
</dbReference>
<name>A0A3P3Y856_PLABS</name>
<evidence type="ECO:0000256" key="3">
    <source>
        <dbReference type="ARBA" id="ARBA00023002"/>
    </source>
</evidence>
<dbReference type="PANTHER" id="PTHR42799">
    <property type="entry name" value="MITOCHONDRIAL PEPTIDE METHIONINE SULFOXIDE REDUCTASE"/>
    <property type="match status" value="1"/>
</dbReference>
<evidence type="ECO:0000256" key="2">
    <source>
        <dbReference type="ARBA" id="ARBA00012502"/>
    </source>
</evidence>
<dbReference type="NCBIfam" id="TIGR00401">
    <property type="entry name" value="msrA"/>
    <property type="match status" value="1"/>
</dbReference>
<dbReference type="GO" id="GO:0034599">
    <property type="term" value="P:cellular response to oxidative stress"/>
    <property type="evidence" value="ECO:0007669"/>
    <property type="project" value="TreeGrafter"/>
</dbReference>
<keyword evidence="3" id="KW-0560">Oxidoreductase</keyword>
<evidence type="ECO:0000313" key="9">
    <source>
        <dbReference type="EMBL" id="SPQ96353.1"/>
    </source>
</evidence>
<dbReference type="HAMAP" id="MF_01401">
    <property type="entry name" value="MsrA"/>
    <property type="match status" value="1"/>
</dbReference>
<comment type="catalytic activity">
    <reaction evidence="6">
        <text>L-methionyl-[protein] + [thioredoxin]-disulfide + H2O = L-methionyl-(S)-S-oxide-[protein] + [thioredoxin]-dithiol</text>
        <dbReference type="Rhea" id="RHEA:14217"/>
        <dbReference type="Rhea" id="RHEA-COMP:10698"/>
        <dbReference type="Rhea" id="RHEA-COMP:10700"/>
        <dbReference type="Rhea" id="RHEA-COMP:12313"/>
        <dbReference type="Rhea" id="RHEA-COMP:12315"/>
        <dbReference type="ChEBI" id="CHEBI:15377"/>
        <dbReference type="ChEBI" id="CHEBI:16044"/>
        <dbReference type="ChEBI" id="CHEBI:29950"/>
        <dbReference type="ChEBI" id="CHEBI:44120"/>
        <dbReference type="ChEBI" id="CHEBI:50058"/>
        <dbReference type="EC" id="1.8.4.11"/>
    </reaction>
</comment>
<dbReference type="PANTHER" id="PTHR42799:SF2">
    <property type="entry name" value="MITOCHONDRIAL PEPTIDE METHIONINE SULFOXIDE REDUCTASE"/>
    <property type="match status" value="1"/>
</dbReference>
<sequence>MGQSMQTPMDAQAGAVHFVLKTPLAFQQGSPAGIRRAVFATGCFWGTEKGFWRLPRGIYSTAVGYCGGPASGGKPAYNAVCSGATGHAEAVQVLYDPSKISYSDLLRLFWESHDPTQGNCQGNDRGTQYRSGIYYSDEDQKTLATASKDAYQEALRVAKKGRGQSVTTEIAPLQEFFLAEDYHQQYLARPGNRQYCSAEPQAVSLPPYEKWAPSGLSADHAPKLPESYWAKHAPKPGCVLHCPNEPIQWSD</sequence>
<keyword evidence="9" id="KW-0496">Mitochondrion</keyword>
<evidence type="ECO:0000313" key="10">
    <source>
        <dbReference type="Proteomes" id="UP000290189"/>
    </source>
</evidence>
<evidence type="ECO:0000259" key="8">
    <source>
        <dbReference type="Pfam" id="PF01625"/>
    </source>
</evidence>
<comment type="catalytic activity">
    <reaction evidence="7">
        <text>[thioredoxin]-disulfide + L-methionine + H2O = L-methionine (S)-S-oxide + [thioredoxin]-dithiol</text>
        <dbReference type="Rhea" id="RHEA:19993"/>
        <dbReference type="Rhea" id="RHEA-COMP:10698"/>
        <dbReference type="Rhea" id="RHEA-COMP:10700"/>
        <dbReference type="ChEBI" id="CHEBI:15377"/>
        <dbReference type="ChEBI" id="CHEBI:29950"/>
        <dbReference type="ChEBI" id="CHEBI:50058"/>
        <dbReference type="ChEBI" id="CHEBI:57844"/>
        <dbReference type="ChEBI" id="CHEBI:58772"/>
        <dbReference type="EC" id="1.8.4.11"/>
    </reaction>
</comment>
<protein>
    <recommendedName>
        <fullName evidence="2">peptide-methionine (S)-S-oxide reductase</fullName>
        <ecNumber evidence="2">1.8.4.11</ecNumber>
    </recommendedName>
    <alternativeName>
        <fullName evidence="5">Peptide-methionine (S)-S-oxide reductase</fullName>
    </alternativeName>
    <alternativeName>
        <fullName evidence="4">Protein-methionine-S-oxide reductase</fullName>
    </alternativeName>
</protein>
<evidence type="ECO:0000256" key="7">
    <source>
        <dbReference type="ARBA" id="ARBA00048782"/>
    </source>
</evidence>
<evidence type="ECO:0000256" key="5">
    <source>
        <dbReference type="ARBA" id="ARBA00030643"/>
    </source>
</evidence>
<dbReference type="AlphaFoldDB" id="A0A3P3Y856"/>
<dbReference type="EC" id="1.8.4.11" evidence="2"/>
<dbReference type="Pfam" id="PF01625">
    <property type="entry name" value="PMSR"/>
    <property type="match status" value="1"/>
</dbReference>
<reference evidence="9 10" key="1">
    <citation type="submission" date="2018-03" db="EMBL/GenBank/DDBJ databases">
        <authorList>
            <person name="Fogelqvist J."/>
        </authorList>
    </citation>
    <scope>NUCLEOTIDE SEQUENCE [LARGE SCALE GENOMIC DNA]</scope>
</reference>
<dbReference type="GO" id="GO:0005737">
    <property type="term" value="C:cytoplasm"/>
    <property type="evidence" value="ECO:0007669"/>
    <property type="project" value="TreeGrafter"/>
</dbReference>
<gene>
    <name evidence="9" type="ORF">PLBR_LOCUS3568</name>
</gene>
<accession>A0A3P3Y856</accession>
<dbReference type="InterPro" id="IPR036509">
    <property type="entry name" value="Met_Sox_Rdtase_MsrA_sf"/>
</dbReference>
<dbReference type="Gene3D" id="3.30.1060.10">
    <property type="entry name" value="Peptide methionine sulphoxide reductase MsrA"/>
    <property type="match status" value="1"/>
</dbReference>